<proteinExistence type="predicted"/>
<dbReference type="Gene3D" id="3.40.50.300">
    <property type="entry name" value="P-loop containing nucleotide triphosphate hydrolases"/>
    <property type="match status" value="1"/>
</dbReference>
<evidence type="ECO:0000259" key="1">
    <source>
        <dbReference type="Pfam" id="PF00931"/>
    </source>
</evidence>
<dbReference type="InterPro" id="IPR011990">
    <property type="entry name" value="TPR-like_helical_dom_sf"/>
</dbReference>
<dbReference type="Gene3D" id="1.25.40.10">
    <property type="entry name" value="Tetratricopeptide repeat domain"/>
    <property type="match status" value="1"/>
</dbReference>
<dbReference type="Pfam" id="PF00931">
    <property type="entry name" value="NB-ARC"/>
    <property type="match status" value="1"/>
</dbReference>
<gene>
    <name evidence="2" type="ORF">AB5J56_06770</name>
</gene>
<organism evidence="2">
    <name type="scientific">Streptomyces sp. R21</name>
    <dbReference type="NCBI Taxonomy" id="3238627"/>
    <lineage>
        <taxon>Bacteria</taxon>
        <taxon>Bacillati</taxon>
        <taxon>Actinomycetota</taxon>
        <taxon>Actinomycetes</taxon>
        <taxon>Kitasatosporales</taxon>
        <taxon>Streptomycetaceae</taxon>
        <taxon>Streptomyces</taxon>
    </lineage>
</organism>
<sequence length="662" mass="72247">MAELDRLLPHLTPDRGDTTSLPILIFAVTGMGGIGKTALAVEAAHRARGWFPGGTLFVDLRGYDDDPVTADQAVLALLDALGVRSQDLPPTEERRYDVYREVLAGRRDRMLLILDNASDPSQYLPLLPGTDHHRVLITSRDRPDTLPIRLIDLATLEPADSAALVTRALHDSDERDERPEREPDALRELTDRCGHLPLALQIAAALLRRRRHRSIASLVAEIEQAGDPTLVLDNGRQSTDQYGRSLVLRPVLEVSYRRLSPEQARLLRLLALAPGADTGTEAVAALANLDPDTAVGLLEDLAAVGLLSATMVTTVARWRLHDLVRAFGAGLVASDAALREEGEAARERLLGFYCDRAQEADAHIRRHLNGDARPAHFATLVDALTWLDQERVGLTAVVPWASAGRTPSLAVRLALHLMDYSLNWRRYFDDWIIISGAAHEAAGRLGDRVAEAKILNSLGFALRERKRVPDGLDAHIRARELYETTDDPHGVASAWHNIGQARRNLGQTSQAAEALSLARDLHQASGYVVGEASALISLGVLWQETGELAEAIEACTRARDLFHADGDLAGEALAWSNLGWALHKASRTREGISASTTGHRMFREIGDWTDAAWASLDLARMHQALDDPAEARSRYLQAADAYTRANLPAKAAEAQSAADALT</sequence>
<dbReference type="SUPFAM" id="SSF48452">
    <property type="entry name" value="TPR-like"/>
    <property type="match status" value="1"/>
</dbReference>
<name>A0AB39P243_9ACTN</name>
<dbReference type="PANTHER" id="PTHR47691">
    <property type="entry name" value="REGULATOR-RELATED"/>
    <property type="match status" value="1"/>
</dbReference>
<dbReference type="InterPro" id="IPR027417">
    <property type="entry name" value="P-loop_NTPase"/>
</dbReference>
<dbReference type="GO" id="GO:0043531">
    <property type="term" value="F:ADP binding"/>
    <property type="evidence" value="ECO:0007669"/>
    <property type="project" value="InterPro"/>
</dbReference>
<dbReference type="PRINTS" id="PR00364">
    <property type="entry name" value="DISEASERSIST"/>
</dbReference>
<dbReference type="InterPro" id="IPR019734">
    <property type="entry name" value="TPR_rpt"/>
</dbReference>
<dbReference type="PANTHER" id="PTHR47691:SF3">
    <property type="entry name" value="HTH-TYPE TRANSCRIPTIONAL REGULATOR RV0890C-RELATED"/>
    <property type="match status" value="1"/>
</dbReference>
<accession>A0AB39P243</accession>
<dbReference type="SMART" id="SM00028">
    <property type="entry name" value="TPR"/>
    <property type="match status" value="5"/>
</dbReference>
<evidence type="ECO:0000313" key="2">
    <source>
        <dbReference type="EMBL" id="XDQ24414.1"/>
    </source>
</evidence>
<dbReference type="SUPFAM" id="SSF52540">
    <property type="entry name" value="P-loop containing nucleoside triphosphate hydrolases"/>
    <property type="match status" value="1"/>
</dbReference>
<feature type="domain" description="NB-ARC" evidence="1">
    <location>
        <begin position="25"/>
        <end position="142"/>
    </location>
</feature>
<dbReference type="EMBL" id="CP163435">
    <property type="protein sequence ID" value="XDQ24414.1"/>
    <property type="molecule type" value="Genomic_DNA"/>
</dbReference>
<protein>
    <submittedName>
        <fullName evidence="2">Tetratricopeptide repeat protein</fullName>
    </submittedName>
</protein>
<dbReference type="AlphaFoldDB" id="A0AB39P243"/>
<reference evidence="2" key="1">
    <citation type="submission" date="2024-07" db="EMBL/GenBank/DDBJ databases">
        <authorList>
            <person name="Yu S.T."/>
        </authorList>
    </citation>
    <scope>NUCLEOTIDE SEQUENCE</scope>
    <source>
        <strain evidence="2">R21</strain>
    </source>
</reference>
<dbReference type="InterPro" id="IPR002182">
    <property type="entry name" value="NB-ARC"/>
</dbReference>
<dbReference type="Pfam" id="PF13424">
    <property type="entry name" value="TPR_12"/>
    <property type="match status" value="1"/>
</dbReference>
<dbReference type="RefSeq" id="WP_369231038.1">
    <property type="nucleotide sequence ID" value="NZ_CP163435.1"/>
</dbReference>